<dbReference type="EMBL" id="FZOW01000001">
    <property type="protein sequence ID" value="SNS24127.1"/>
    <property type="molecule type" value="Genomic_DNA"/>
</dbReference>
<accession>A0A239CVN2</accession>
<evidence type="ECO:0000313" key="2">
    <source>
        <dbReference type="EMBL" id="SNS24127.1"/>
    </source>
</evidence>
<feature type="region of interest" description="Disordered" evidence="1">
    <location>
        <begin position="1"/>
        <end position="54"/>
    </location>
</feature>
<organism evidence="2 3">
    <name type="scientific">Rhodococcoides kyotonense</name>
    <dbReference type="NCBI Taxonomy" id="398843"/>
    <lineage>
        <taxon>Bacteria</taxon>
        <taxon>Bacillati</taxon>
        <taxon>Actinomycetota</taxon>
        <taxon>Actinomycetes</taxon>
        <taxon>Mycobacteriales</taxon>
        <taxon>Nocardiaceae</taxon>
        <taxon>Rhodococcoides</taxon>
    </lineage>
</organism>
<sequence>MADEKQTGSDSTETRAPDPHVDDETRRRAEDQVAGLDDRYAPGARPTVVVPGTRGMVSGTAFADVVPDDAEDTSASADE</sequence>
<protein>
    <submittedName>
        <fullName evidence="2">Uncharacterized protein</fullName>
    </submittedName>
</protein>
<dbReference type="Proteomes" id="UP000198327">
    <property type="component" value="Unassembled WGS sequence"/>
</dbReference>
<reference evidence="3" key="1">
    <citation type="submission" date="2017-06" db="EMBL/GenBank/DDBJ databases">
        <authorList>
            <person name="Varghese N."/>
            <person name="Submissions S."/>
        </authorList>
    </citation>
    <scope>NUCLEOTIDE SEQUENCE [LARGE SCALE GENOMIC DNA]</scope>
    <source>
        <strain evidence="3">JCM 23211</strain>
    </source>
</reference>
<dbReference type="AlphaFoldDB" id="A0A239CVN2"/>
<gene>
    <name evidence="2" type="ORF">SAMN05421642_101234</name>
</gene>
<evidence type="ECO:0000256" key="1">
    <source>
        <dbReference type="SAM" id="MobiDB-lite"/>
    </source>
</evidence>
<dbReference type="RefSeq" id="WP_089242732.1">
    <property type="nucleotide sequence ID" value="NZ_FZOW01000001.1"/>
</dbReference>
<feature type="compositionally biased region" description="Basic and acidic residues" evidence="1">
    <location>
        <begin position="1"/>
        <end position="40"/>
    </location>
</feature>
<evidence type="ECO:0000313" key="3">
    <source>
        <dbReference type="Proteomes" id="UP000198327"/>
    </source>
</evidence>
<dbReference type="OrthoDB" id="4485278at2"/>
<keyword evidence="3" id="KW-1185">Reference proteome</keyword>
<proteinExistence type="predicted"/>
<name>A0A239CVN2_9NOCA</name>